<dbReference type="SUPFAM" id="SSF50978">
    <property type="entry name" value="WD40 repeat-like"/>
    <property type="match status" value="1"/>
</dbReference>
<dbReference type="PANTHER" id="PTHR22847:SF637">
    <property type="entry name" value="WD REPEAT DOMAIN 5B"/>
    <property type="match status" value="1"/>
</dbReference>
<dbReference type="InterPro" id="IPR015943">
    <property type="entry name" value="WD40/YVTN_repeat-like_dom_sf"/>
</dbReference>
<dbReference type="SMART" id="SM00320">
    <property type="entry name" value="WD40"/>
    <property type="match status" value="2"/>
</dbReference>
<dbReference type="PROSITE" id="PS00678">
    <property type="entry name" value="WD_REPEATS_1"/>
    <property type="match status" value="1"/>
</dbReference>
<dbReference type="Proteomes" id="UP000297245">
    <property type="component" value="Unassembled WGS sequence"/>
</dbReference>
<dbReference type="InterPro" id="IPR020472">
    <property type="entry name" value="WD40_PAC1"/>
</dbReference>
<reference evidence="4 5" key="1">
    <citation type="journal article" date="2019" name="Nat. Ecol. Evol.">
        <title>Megaphylogeny resolves global patterns of mushroom evolution.</title>
        <authorList>
            <person name="Varga T."/>
            <person name="Krizsan K."/>
            <person name="Foldi C."/>
            <person name="Dima B."/>
            <person name="Sanchez-Garcia M."/>
            <person name="Sanchez-Ramirez S."/>
            <person name="Szollosi G.J."/>
            <person name="Szarkandi J.G."/>
            <person name="Papp V."/>
            <person name="Albert L."/>
            <person name="Andreopoulos W."/>
            <person name="Angelini C."/>
            <person name="Antonin V."/>
            <person name="Barry K.W."/>
            <person name="Bougher N.L."/>
            <person name="Buchanan P."/>
            <person name="Buyck B."/>
            <person name="Bense V."/>
            <person name="Catcheside P."/>
            <person name="Chovatia M."/>
            <person name="Cooper J."/>
            <person name="Damon W."/>
            <person name="Desjardin D."/>
            <person name="Finy P."/>
            <person name="Geml J."/>
            <person name="Haridas S."/>
            <person name="Hughes K."/>
            <person name="Justo A."/>
            <person name="Karasinski D."/>
            <person name="Kautmanova I."/>
            <person name="Kiss B."/>
            <person name="Kocsube S."/>
            <person name="Kotiranta H."/>
            <person name="LaButti K.M."/>
            <person name="Lechner B.E."/>
            <person name="Liimatainen K."/>
            <person name="Lipzen A."/>
            <person name="Lukacs Z."/>
            <person name="Mihaltcheva S."/>
            <person name="Morgado L.N."/>
            <person name="Niskanen T."/>
            <person name="Noordeloos M.E."/>
            <person name="Ohm R.A."/>
            <person name="Ortiz-Santana B."/>
            <person name="Ovrebo C."/>
            <person name="Racz N."/>
            <person name="Riley R."/>
            <person name="Savchenko A."/>
            <person name="Shiryaev A."/>
            <person name="Soop K."/>
            <person name="Spirin V."/>
            <person name="Szebenyi C."/>
            <person name="Tomsovsky M."/>
            <person name="Tulloss R.E."/>
            <person name="Uehling J."/>
            <person name="Grigoriev I.V."/>
            <person name="Vagvolgyi C."/>
            <person name="Papp T."/>
            <person name="Martin F.M."/>
            <person name="Miettinen O."/>
            <person name="Hibbett D.S."/>
            <person name="Nagy L.G."/>
        </authorList>
    </citation>
    <scope>NUCLEOTIDE SEQUENCE [LARGE SCALE GENOMIC DNA]</scope>
    <source>
        <strain evidence="4 5">CBS 962.96</strain>
    </source>
</reference>
<dbReference type="InterPro" id="IPR036322">
    <property type="entry name" value="WD40_repeat_dom_sf"/>
</dbReference>
<evidence type="ECO:0000313" key="5">
    <source>
        <dbReference type="Proteomes" id="UP000297245"/>
    </source>
</evidence>
<organism evidence="4 5">
    <name type="scientific">Dendrothele bispora (strain CBS 962.96)</name>
    <dbReference type="NCBI Taxonomy" id="1314807"/>
    <lineage>
        <taxon>Eukaryota</taxon>
        <taxon>Fungi</taxon>
        <taxon>Dikarya</taxon>
        <taxon>Basidiomycota</taxon>
        <taxon>Agaricomycotina</taxon>
        <taxon>Agaricomycetes</taxon>
        <taxon>Agaricomycetidae</taxon>
        <taxon>Agaricales</taxon>
        <taxon>Agaricales incertae sedis</taxon>
        <taxon>Dendrothele</taxon>
    </lineage>
</organism>
<dbReference type="EMBL" id="ML179730">
    <property type="protein sequence ID" value="THU82460.1"/>
    <property type="molecule type" value="Genomic_DNA"/>
</dbReference>
<accession>A0A4S8L267</accession>
<dbReference type="PROSITE" id="PS50294">
    <property type="entry name" value="WD_REPEATS_REGION"/>
    <property type="match status" value="2"/>
</dbReference>
<feature type="non-terminal residue" evidence="4">
    <location>
        <position position="1"/>
    </location>
</feature>
<dbReference type="PRINTS" id="PR00320">
    <property type="entry name" value="GPROTEINBRPT"/>
</dbReference>
<feature type="non-terminal residue" evidence="4">
    <location>
        <position position="189"/>
    </location>
</feature>
<dbReference type="GO" id="GO:1990234">
    <property type="term" value="C:transferase complex"/>
    <property type="evidence" value="ECO:0007669"/>
    <property type="project" value="UniProtKB-ARBA"/>
</dbReference>
<dbReference type="InterPro" id="IPR019775">
    <property type="entry name" value="WD40_repeat_CS"/>
</dbReference>
<keyword evidence="1 3" id="KW-0853">WD repeat</keyword>
<protein>
    <submittedName>
        <fullName evidence="4">WD40 repeat-like protein</fullName>
    </submittedName>
</protein>
<dbReference type="Gene3D" id="2.130.10.10">
    <property type="entry name" value="YVTN repeat-like/Quinoprotein amine dehydrogenase"/>
    <property type="match status" value="1"/>
</dbReference>
<dbReference type="AlphaFoldDB" id="A0A4S8L267"/>
<dbReference type="InterPro" id="IPR001680">
    <property type="entry name" value="WD40_rpt"/>
</dbReference>
<proteinExistence type="predicted"/>
<evidence type="ECO:0000256" key="2">
    <source>
        <dbReference type="ARBA" id="ARBA00022737"/>
    </source>
</evidence>
<dbReference type="OrthoDB" id="2615105at2759"/>
<name>A0A4S8L267_DENBC</name>
<evidence type="ECO:0000256" key="3">
    <source>
        <dbReference type="PROSITE-ProRule" id="PRU00221"/>
    </source>
</evidence>
<keyword evidence="2" id="KW-0677">Repeat</keyword>
<evidence type="ECO:0000313" key="4">
    <source>
        <dbReference type="EMBL" id="THU82460.1"/>
    </source>
</evidence>
<evidence type="ECO:0000256" key="1">
    <source>
        <dbReference type="ARBA" id="ARBA00022574"/>
    </source>
</evidence>
<feature type="repeat" description="WD" evidence="3">
    <location>
        <begin position="57"/>
        <end position="89"/>
    </location>
</feature>
<sequence length="189" mass="21368">IWDSQTGQPVGQPLEGHTQEVNSVAYSPDGRYIVSGSWDKTIRIWDSQTGQPVGHPLQGHTREVNSVAYSPDGRYIVSGSHDKTVRVWDSQIHHHINQYLMRNQNLPDFSENSFSYVSSPTNCPCFIDSNSWLCSLDNPSCLILWIPPDPDLRSRLCNRQVITIPADAENPALAVNWDNFVYGKDWTQV</sequence>
<dbReference type="PANTHER" id="PTHR22847">
    <property type="entry name" value="WD40 REPEAT PROTEIN"/>
    <property type="match status" value="1"/>
</dbReference>
<keyword evidence="5" id="KW-1185">Reference proteome</keyword>
<dbReference type="Pfam" id="PF00400">
    <property type="entry name" value="WD40"/>
    <property type="match status" value="2"/>
</dbReference>
<gene>
    <name evidence="4" type="ORF">K435DRAFT_611093</name>
</gene>
<dbReference type="PROSITE" id="PS50082">
    <property type="entry name" value="WD_REPEATS_2"/>
    <property type="match status" value="2"/>
</dbReference>
<feature type="repeat" description="WD" evidence="3">
    <location>
        <begin position="14"/>
        <end position="55"/>
    </location>
</feature>